<dbReference type="NCBIfam" id="TIGR01593">
    <property type="entry name" value="holin_tox_secr"/>
    <property type="match status" value="1"/>
</dbReference>
<evidence type="ECO:0000256" key="1">
    <source>
        <dbReference type="ARBA" id="ARBA00004301"/>
    </source>
</evidence>
<evidence type="ECO:0000256" key="3">
    <source>
        <dbReference type="ARBA" id="ARBA00022989"/>
    </source>
</evidence>
<evidence type="ECO:0000256" key="4">
    <source>
        <dbReference type="ARBA" id="ARBA00023136"/>
    </source>
</evidence>
<keyword evidence="3 5" id="KW-1133">Transmembrane helix</keyword>
<protein>
    <submittedName>
        <fullName evidence="6">Holin</fullName>
    </submittedName>
</protein>
<evidence type="ECO:0000313" key="6">
    <source>
        <dbReference type="EMBL" id="DAF46778.1"/>
    </source>
</evidence>
<dbReference type="Pfam" id="PF05105">
    <property type="entry name" value="Phage_holin_4_1"/>
    <property type="match status" value="1"/>
</dbReference>
<feature type="transmembrane region" description="Helical" evidence="5">
    <location>
        <begin position="44"/>
        <end position="65"/>
    </location>
</feature>
<accession>A0A8S5S7V8</accession>
<keyword evidence="2 5" id="KW-0812">Transmembrane</keyword>
<comment type="subcellular location">
    <subcellularLocation>
        <location evidence="1">Host membrane</location>
        <topology evidence="1">Multi-pass membrane protein</topology>
    </subcellularLocation>
</comment>
<organism evidence="6">
    <name type="scientific">Siphoviridae sp. ctj0M16</name>
    <dbReference type="NCBI Taxonomy" id="2827918"/>
    <lineage>
        <taxon>Viruses</taxon>
        <taxon>Duplodnaviria</taxon>
        <taxon>Heunggongvirae</taxon>
        <taxon>Uroviricota</taxon>
        <taxon>Caudoviricetes</taxon>
    </lineage>
</organism>
<reference evidence="6" key="1">
    <citation type="journal article" date="2021" name="Proc. Natl. Acad. Sci. U.S.A.">
        <title>A Catalog of Tens of Thousands of Viruses from Human Metagenomes Reveals Hidden Associations with Chronic Diseases.</title>
        <authorList>
            <person name="Tisza M.J."/>
            <person name="Buck C.B."/>
        </authorList>
    </citation>
    <scope>NUCLEOTIDE SEQUENCE</scope>
    <source>
        <strain evidence="6">Ctj0M16</strain>
    </source>
</reference>
<evidence type="ECO:0000256" key="2">
    <source>
        <dbReference type="ARBA" id="ARBA00022692"/>
    </source>
</evidence>
<dbReference type="InterPro" id="IPR006480">
    <property type="entry name" value="Phage_holin_4_1"/>
</dbReference>
<dbReference type="GO" id="GO:0033644">
    <property type="term" value="C:host cell membrane"/>
    <property type="evidence" value="ECO:0007669"/>
    <property type="project" value="UniProtKB-SubCell"/>
</dbReference>
<evidence type="ECO:0000256" key="5">
    <source>
        <dbReference type="SAM" id="Phobius"/>
    </source>
</evidence>
<dbReference type="EMBL" id="BK032544">
    <property type="protein sequence ID" value="DAF46778.1"/>
    <property type="molecule type" value="Genomic_DNA"/>
</dbReference>
<feature type="transmembrane region" description="Helical" evidence="5">
    <location>
        <begin position="12"/>
        <end position="32"/>
    </location>
</feature>
<name>A0A8S5S7V8_9CAUD</name>
<sequence length="129" mass="14731">MFRQVQQMVDDPLIIAFTWCVIIDVVTGYIRSAFVRKTNSTKGLFGLIKHTLVLVSIISIYPYLISLGFDWLAQTMVWGFIINYLTSIVENWGEMGLYLPPQIKSFLVKLQSDYDATDYSAKKGDHKNG</sequence>
<keyword evidence="4 5" id="KW-0472">Membrane</keyword>
<proteinExistence type="predicted"/>